<gene>
    <name evidence="2" type="ORF">PTSG_13154</name>
</gene>
<organism evidence="3">
    <name type="scientific">Salpingoeca rosetta (strain ATCC 50818 / BSB-021)</name>
    <dbReference type="NCBI Taxonomy" id="946362"/>
    <lineage>
        <taxon>Eukaryota</taxon>
        <taxon>Choanoflagellata</taxon>
        <taxon>Craspedida</taxon>
        <taxon>Salpingoecidae</taxon>
        <taxon>Salpingoeca</taxon>
    </lineage>
</organism>
<dbReference type="AlphaFoldDB" id="F2USR9"/>
<dbReference type="GeneID" id="16068386"/>
<evidence type="ECO:0000313" key="3">
    <source>
        <dbReference type="Proteomes" id="UP000007799"/>
    </source>
</evidence>
<evidence type="ECO:0000256" key="1">
    <source>
        <dbReference type="SAM" id="MobiDB-lite"/>
    </source>
</evidence>
<reference evidence="2" key="1">
    <citation type="submission" date="2009-08" db="EMBL/GenBank/DDBJ databases">
        <title>Annotation of Salpingoeca rosetta.</title>
        <authorList>
            <consortium name="The Broad Institute Genome Sequencing Platform"/>
            <person name="Russ C."/>
            <person name="Cuomo C."/>
            <person name="Burger G."/>
            <person name="Gray M.W."/>
            <person name="Holland P.W.H."/>
            <person name="King N."/>
            <person name="Lang F.B.F."/>
            <person name="Roger A.J."/>
            <person name="Ruiz-Trillo I."/>
            <person name="Young S.K."/>
            <person name="Zeng Q."/>
            <person name="Gargeya S."/>
            <person name="Alvarado L."/>
            <person name="Berlin A."/>
            <person name="Chapman S.B."/>
            <person name="Chen Z."/>
            <person name="Freedman E."/>
            <person name="Gellesch M."/>
            <person name="Goldberg J."/>
            <person name="Griggs A."/>
            <person name="Gujja S."/>
            <person name="Heilman E."/>
            <person name="Heiman D."/>
            <person name="Howarth C."/>
            <person name="Mehta T."/>
            <person name="Neiman D."/>
            <person name="Pearson M."/>
            <person name="Roberts A."/>
            <person name="Saif S."/>
            <person name="Shea T."/>
            <person name="Shenoy N."/>
            <person name="Sisk P."/>
            <person name="Stolte C."/>
            <person name="Sykes S."/>
            <person name="White J."/>
            <person name="Yandava C."/>
            <person name="Haas B."/>
            <person name="Nusbaum C."/>
            <person name="Birren B."/>
        </authorList>
    </citation>
    <scope>NUCLEOTIDE SEQUENCE [LARGE SCALE GENOMIC DNA]</scope>
    <source>
        <strain evidence="2">ATCC 50818</strain>
    </source>
</reference>
<dbReference type="KEGG" id="sre:PTSG_13154"/>
<protein>
    <submittedName>
        <fullName evidence="2">Uncharacterized protein</fullName>
    </submittedName>
</protein>
<dbReference type="Proteomes" id="UP000007799">
    <property type="component" value="Unassembled WGS sequence"/>
</dbReference>
<name>F2USR9_SALR5</name>
<dbReference type="RefSeq" id="XP_004987863.1">
    <property type="nucleotide sequence ID" value="XM_004987806.1"/>
</dbReference>
<accession>F2USR9</accession>
<keyword evidence="3" id="KW-1185">Reference proteome</keyword>
<feature type="region of interest" description="Disordered" evidence="1">
    <location>
        <begin position="1"/>
        <end position="34"/>
    </location>
</feature>
<proteinExistence type="predicted"/>
<sequence>MSRKLNTPAVLTCHASPLSPSSPSTAQPPSHPADTSLNLAVEEAHEAVEPTTMTMTSDGAADAAMDVEGVLRVDVPLPRVTTTMMVGDTRTHKCEREEGTRRMCAGFPNRISFLISQPIAFALCHHHHRPFPCDVARLTRDRDSRQHRHTRRQACKLVLLLVLL</sequence>
<feature type="compositionally biased region" description="Low complexity" evidence="1">
    <location>
        <begin position="15"/>
        <end position="28"/>
    </location>
</feature>
<dbReference type="EMBL" id="GL832995">
    <property type="protein sequence ID" value="EGD81178.1"/>
    <property type="molecule type" value="Genomic_DNA"/>
</dbReference>
<evidence type="ECO:0000313" key="2">
    <source>
        <dbReference type="EMBL" id="EGD81178.1"/>
    </source>
</evidence>
<dbReference type="InParanoid" id="F2USR9"/>